<dbReference type="RefSeq" id="WP_202634783.1">
    <property type="nucleotide sequence ID" value="NZ_CP010554.1"/>
</dbReference>
<dbReference type="Gene3D" id="3.30.70.860">
    <property type="match status" value="1"/>
</dbReference>
<dbReference type="PANTHER" id="PTHR30476">
    <property type="entry name" value="UPF0234 PROTEIN YAJQ"/>
    <property type="match status" value="1"/>
</dbReference>
<dbReference type="HAMAP" id="MF_00632">
    <property type="entry name" value="UPF0234"/>
    <property type="match status" value="1"/>
</dbReference>
<gene>
    <name evidence="4" type="ORF">PG1C_10600</name>
</gene>
<comment type="similarity">
    <text evidence="2 3">Belongs to the YajQ family.</text>
</comment>
<dbReference type="EMBL" id="CP010554">
    <property type="protein sequence ID" value="AJP48765.1"/>
    <property type="molecule type" value="Genomic_DNA"/>
</dbReference>
<evidence type="ECO:0000313" key="5">
    <source>
        <dbReference type="Proteomes" id="UP000061603"/>
    </source>
</evidence>
<dbReference type="NCBIfam" id="NF003819">
    <property type="entry name" value="PRK05412.1"/>
    <property type="match status" value="1"/>
</dbReference>
<dbReference type="PATRIC" id="fig|1565605.3.peg.2256"/>
<dbReference type="STRING" id="1565605.PG1C_10600"/>
<dbReference type="Proteomes" id="UP000061603">
    <property type="component" value="Chromosome"/>
</dbReference>
<keyword evidence="1 3" id="KW-0547">Nucleotide-binding</keyword>
<dbReference type="SUPFAM" id="SSF89963">
    <property type="entry name" value="YajQ-like"/>
    <property type="match status" value="2"/>
</dbReference>
<dbReference type="AlphaFoldDB" id="A0A0C5J9Z4"/>
<sequence>MPSFDISSEADLVALKNAVDVAGRHIGNRYDFKGTTARVELNEKDKTLTLFGDSEFQISQIKDILFPEMEKKERESTKRLNIGKLETVSGNKVKQELKIKIGIETELAKKIVKLIKDSKLKVQTSIQGDAVRVTGAKRDLLQETIALVKKSITDFPLQYGNFRD</sequence>
<dbReference type="HOGENOM" id="CLU_099839_1_0_4"/>
<evidence type="ECO:0000313" key="4">
    <source>
        <dbReference type="EMBL" id="AJP48765.1"/>
    </source>
</evidence>
<evidence type="ECO:0000256" key="3">
    <source>
        <dbReference type="HAMAP-Rule" id="MF_00632"/>
    </source>
</evidence>
<comment type="function">
    <text evidence="3">Nucleotide-binding protein.</text>
</comment>
<proteinExistence type="inferred from homology"/>
<dbReference type="InterPro" id="IPR035571">
    <property type="entry name" value="UPF0234-like_C"/>
</dbReference>
<protein>
    <recommendedName>
        <fullName evidence="3">Nucleotide-binding protein PG1C_10600</fullName>
    </recommendedName>
</protein>
<accession>A0A0C5J9Z4</accession>
<organism evidence="4 5">
    <name type="scientific">Rugosibacter aromaticivorans</name>
    <dbReference type="NCBI Taxonomy" id="1565605"/>
    <lineage>
        <taxon>Bacteria</taxon>
        <taxon>Pseudomonadati</taxon>
        <taxon>Pseudomonadota</taxon>
        <taxon>Betaproteobacteria</taxon>
        <taxon>Nitrosomonadales</taxon>
        <taxon>Sterolibacteriaceae</taxon>
        <taxon>Rugosibacter</taxon>
    </lineage>
</organism>
<dbReference type="InterPro" id="IPR007551">
    <property type="entry name" value="YajQ/Smlt4090-like"/>
</dbReference>
<reference evidence="4 5" key="1">
    <citation type="journal article" date="2015" name="Genome Announc.">
        <title>Complete Genome Sequence of a Novel Bacterium within the Family Rhodocyclaceae That Degrades Polycyclic Aromatic Hydrocarbons.</title>
        <authorList>
            <person name="Singleton D.R."/>
            <person name="Dickey A.N."/>
            <person name="Scholl E.H."/>
            <person name="Wright F.A."/>
            <person name="Aitken M.D."/>
        </authorList>
    </citation>
    <scope>NUCLEOTIDE SEQUENCE [LARGE SCALE GENOMIC DNA]</scope>
    <source>
        <strain evidence="5">PG1-Ca6</strain>
    </source>
</reference>
<evidence type="ECO:0000256" key="2">
    <source>
        <dbReference type="ARBA" id="ARBA00093450"/>
    </source>
</evidence>
<dbReference type="GO" id="GO:0000166">
    <property type="term" value="F:nucleotide binding"/>
    <property type="evidence" value="ECO:0007669"/>
    <property type="project" value="UniProtKB-UniRule"/>
</dbReference>
<dbReference type="Gene3D" id="3.30.70.990">
    <property type="entry name" value="YajQ-like, domain 2"/>
    <property type="match status" value="1"/>
</dbReference>
<name>A0A0C5J9Z4_9PROT</name>
<dbReference type="Pfam" id="PF04461">
    <property type="entry name" value="YajQ"/>
    <property type="match status" value="1"/>
</dbReference>
<keyword evidence="5" id="KW-1185">Reference proteome</keyword>
<dbReference type="GO" id="GO:0005829">
    <property type="term" value="C:cytosol"/>
    <property type="evidence" value="ECO:0007669"/>
    <property type="project" value="TreeGrafter"/>
</dbReference>
<dbReference type="InterPro" id="IPR035570">
    <property type="entry name" value="UPF0234_N"/>
</dbReference>
<dbReference type="InterPro" id="IPR036183">
    <property type="entry name" value="YajQ-like_sf"/>
</dbReference>
<dbReference type="KEGG" id="rbu:PG1C_10600"/>
<evidence type="ECO:0000256" key="1">
    <source>
        <dbReference type="ARBA" id="ARBA00022741"/>
    </source>
</evidence>
<dbReference type="PANTHER" id="PTHR30476:SF0">
    <property type="entry name" value="UPF0234 PROTEIN YAJQ"/>
    <property type="match status" value="1"/>
</dbReference>
<dbReference type="CDD" id="cd11740">
    <property type="entry name" value="YajQ_like"/>
    <property type="match status" value="1"/>
</dbReference>